<dbReference type="InterPro" id="IPR019758">
    <property type="entry name" value="Pept_S26A_signal_pept_1_CS"/>
</dbReference>
<evidence type="ECO:0000256" key="4">
    <source>
        <dbReference type="ARBA" id="ARBA00019232"/>
    </source>
</evidence>
<dbReference type="NCBIfam" id="TIGR02227">
    <property type="entry name" value="sigpep_I_bact"/>
    <property type="match status" value="1"/>
</dbReference>
<feature type="active site" evidence="7">
    <location>
        <position position="129"/>
    </location>
</feature>
<comment type="subcellular location">
    <subcellularLocation>
        <location evidence="9">Membrane</location>
        <topology evidence="9">Multi-pass membrane protein</topology>
    </subcellularLocation>
</comment>
<feature type="transmembrane region" description="Helical" evidence="8">
    <location>
        <begin position="46"/>
        <end position="64"/>
    </location>
</feature>
<dbReference type="PANTHER" id="PTHR43390:SF1">
    <property type="entry name" value="CHLOROPLAST PROCESSING PEPTIDASE"/>
    <property type="match status" value="1"/>
</dbReference>
<evidence type="ECO:0000256" key="5">
    <source>
        <dbReference type="ARBA" id="ARBA00022670"/>
    </source>
</evidence>
<dbReference type="PROSITE" id="PS00501">
    <property type="entry name" value="SPASE_I_1"/>
    <property type="match status" value="1"/>
</dbReference>
<dbReference type="EMBL" id="LR217695">
    <property type="protein sequence ID" value="VFP78159.1"/>
    <property type="molecule type" value="Genomic_DNA"/>
</dbReference>
<proteinExistence type="inferred from homology"/>
<name>A0A451CXQ0_9GAMM</name>
<evidence type="ECO:0000256" key="9">
    <source>
        <dbReference type="RuleBase" id="RU362042"/>
    </source>
</evidence>
<dbReference type="Pfam" id="PF10502">
    <property type="entry name" value="Peptidase_S26"/>
    <property type="match status" value="1"/>
</dbReference>
<evidence type="ECO:0000256" key="3">
    <source>
        <dbReference type="ARBA" id="ARBA00013208"/>
    </source>
</evidence>
<dbReference type="GO" id="GO:0009003">
    <property type="term" value="F:signal peptidase activity"/>
    <property type="evidence" value="ECO:0007669"/>
    <property type="project" value="UniProtKB-EC"/>
</dbReference>
<dbReference type="RefSeq" id="WP_154027355.1">
    <property type="nucleotide sequence ID" value="NZ_LR217695.1"/>
</dbReference>
<dbReference type="GO" id="GO:0004252">
    <property type="term" value="F:serine-type endopeptidase activity"/>
    <property type="evidence" value="ECO:0007669"/>
    <property type="project" value="InterPro"/>
</dbReference>
<dbReference type="PROSITE" id="PS00761">
    <property type="entry name" value="SPASE_I_3"/>
    <property type="match status" value="1"/>
</dbReference>
<dbReference type="Gene3D" id="2.10.109.10">
    <property type="entry name" value="Umud Fragment, subunit A"/>
    <property type="match status" value="1"/>
</dbReference>
<feature type="domain" description="Peptidase S26" evidence="10">
    <location>
        <begin position="46"/>
        <end position="265"/>
    </location>
</feature>
<dbReference type="CDD" id="cd06530">
    <property type="entry name" value="S26_SPase_I"/>
    <property type="match status" value="1"/>
</dbReference>
<feature type="active site" evidence="7">
    <location>
        <position position="74"/>
    </location>
</feature>
<dbReference type="PANTHER" id="PTHR43390">
    <property type="entry name" value="SIGNAL PEPTIDASE I"/>
    <property type="match status" value="1"/>
</dbReference>
<evidence type="ECO:0000256" key="7">
    <source>
        <dbReference type="PIRSR" id="PIRSR600223-1"/>
    </source>
</evidence>
<organism evidence="11 12">
    <name type="scientific">Buchnera aphidicola</name>
    <name type="common">Cinara cuneomaculata</name>
    <dbReference type="NCBI Taxonomy" id="1660040"/>
    <lineage>
        <taxon>Bacteria</taxon>
        <taxon>Pseudomonadati</taxon>
        <taxon>Pseudomonadota</taxon>
        <taxon>Gammaproteobacteria</taxon>
        <taxon>Enterobacterales</taxon>
        <taxon>Erwiniaceae</taxon>
        <taxon>Buchnera</taxon>
    </lineage>
</organism>
<evidence type="ECO:0000256" key="8">
    <source>
        <dbReference type="RuleBase" id="RU003993"/>
    </source>
</evidence>
<dbReference type="AlphaFoldDB" id="A0A451CXQ0"/>
<evidence type="ECO:0000256" key="2">
    <source>
        <dbReference type="ARBA" id="ARBA00009370"/>
    </source>
</evidence>
<dbReference type="InterPro" id="IPR019756">
    <property type="entry name" value="Pept_S26A_signal_pept_1_Ser-AS"/>
</dbReference>
<gene>
    <name evidence="11" type="primary">lepB</name>
    <name evidence="11" type="ORF">BUCICUMA2628_171</name>
</gene>
<evidence type="ECO:0000256" key="1">
    <source>
        <dbReference type="ARBA" id="ARBA00000677"/>
    </source>
</evidence>
<comment type="similarity">
    <text evidence="2 9">Belongs to the peptidase S26 family.</text>
</comment>
<evidence type="ECO:0000256" key="6">
    <source>
        <dbReference type="ARBA" id="ARBA00022801"/>
    </source>
</evidence>
<dbReference type="SUPFAM" id="SSF51306">
    <property type="entry name" value="LexA/Signal peptidase"/>
    <property type="match status" value="1"/>
</dbReference>
<dbReference type="OrthoDB" id="9815782at2"/>
<dbReference type="GO" id="GO:0006465">
    <property type="term" value="P:signal peptide processing"/>
    <property type="evidence" value="ECO:0007669"/>
    <property type="project" value="InterPro"/>
</dbReference>
<keyword evidence="5 8" id="KW-0645">Protease</keyword>
<keyword evidence="8" id="KW-1133">Transmembrane helix</keyword>
<dbReference type="EC" id="3.4.21.89" evidence="3 8"/>
<reference evidence="11 12" key="1">
    <citation type="submission" date="2019-02" db="EMBL/GenBank/DDBJ databases">
        <authorList>
            <person name="Manzano-Marin A."/>
            <person name="Manzano-Marin A."/>
        </authorList>
    </citation>
    <scope>NUCLEOTIDE SEQUENCE [LARGE SCALE GENOMIC DNA]</scope>
    <source>
        <strain evidence="11 12">BuCicuneomaculata</strain>
    </source>
</reference>
<keyword evidence="8" id="KW-0472">Membrane</keyword>
<protein>
    <recommendedName>
        <fullName evidence="4 8">Signal peptidase I</fullName>
        <ecNumber evidence="3 8">3.4.21.89</ecNumber>
    </recommendedName>
</protein>
<sequence length="288" mass="34666">MEFLNKYILIIIIGLIGTFWILNHIKNLYITFFKKKKVYNNILLNQLNYIFPIIIIICSIRCFICEPFKIFSYSMNPTLLTGDYIITQKFSCIINNLSKKNIVIKNYQPKKNDIVVFKSPHNKLVYYIKRIIGMPGDTIVYNPFKKKIYIITKKNIKYQIISLKNNMINNQYPGTFNMNTYRSLKIEQYQEQYKNYIYNISVTHGIKNSIYPFYKQCNSKKKWTWIIPKNKYFVIGDNRDKSSDSRSWGFISKKNILGKAKYIWFSIDIHNKNWLKKIRFYRIFKKIL</sequence>
<keyword evidence="8" id="KW-0812">Transmembrane</keyword>
<dbReference type="InterPro" id="IPR000223">
    <property type="entry name" value="Pept_S26A_signal_pept_1"/>
</dbReference>
<keyword evidence="6 8" id="KW-0378">Hydrolase</keyword>
<comment type="catalytic activity">
    <reaction evidence="1 8">
        <text>Cleavage of hydrophobic, N-terminal signal or leader sequences from secreted and periplasmic proteins.</text>
        <dbReference type="EC" id="3.4.21.89"/>
    </reaction>
</comment>
<accession>A0A451CXQ0</accession>
<dbReference type="GO" id="GO:0016020">
    <property type="term" value="C:membrane"/>
    <property type="evidence" value="ECO:0007669"/>
    <property type="project" value="UniProtKB-SubCell"/>
</dbReference>
<dbReference type="InterPro" id="IPR036286">
    <property type="entry name" value="LexA/Signal_pep-like_sf"/>
</dbReference>
<dbReference type="InterPro" id="IPR019533">
    <property type="entry name" value="Peptidase_S26"/>
</dbReference>
<dbReference type="PROSITE" id="PS00760">
    <property type="entry name" value="SPASE_I_2"/>
    <property type="match status" value="1"/>
</dbReference>
<dbReference type="InterPro" id="IPR019757">
    <property type="entry name" value="Pept_S26A_signal_pept_1_Lys-AS"/>
</dbReference>
<evidence type="ECO:0000313" key="12">
    <source>
        <dbReference type="Proteomes" id="UP000294404"/>
    </source>
</evidence>
<evidence type="ECO:0000313" key="11">
    <source>
        <dbReference type="EMBL" id="VFP78159.1"/>
    </source>
</evidence>
<dbReference type="PRINTS" id="PR00727">
    <property type="entry name" value="LEADERPTASE"/>
</dbReference>
<dbReference type="Proteomes" id="UP000294404">
    <property type="component" value="Chromosome"/>
</dbReference>
<evidence type="ECO:0000259" key="10">
    <source>
        <dbReference type="Pfam" id="PF10502"/>
    </source>
</evidence>
<feature type="transmembrane region" description="Helical" evidence="8">
    <location>
        <begin position="7"/>
        <end position="26"/>
    </location>
</feature>